<dbReference type="EMBL" id="SNWR01000001">
    <property type="protein sequence ID" value="TDO41889.1"/>
    <property type="molecule type" value="Genomic_DNA"/>
</dbReference>
<comment type="caution">
    <text evidence="1">The sequence shown here is derived from an EMBL/GenBank/DDBJ whole genome shotgun (WGS) entry which is preliminary data.</text>
</comment>
<dbReference type="Proteomes" id="UP000294901">
    <property type="component" value="Unassembled WGS sequence"/>
</dbReference>
<evidence type="ECO:0008006" key="3">
    <source>
        <dbReference type="Google" id="ProtNLM"/>
    </source>
</evidence>
<organism evidence="1 2">
    <name type="scientific">Paractinoplanes brasiliensis</name>
    <dbReference type="NCBI Taxonomy" id="52695"/>
    <lineage>
        <taxon>Bacteria</taxon>
        <taxon>Bacillati</taxon>
        <taxon>Actinomycetota</taxon>
        <taxon>Actinomycetes</taxon>
        <taxon>Micromonosporales</taxon>
        <taxon>Micromonosporaceae</taxon>
        <taxon>Paractinoplanes</taxon>
    </lineage>
</organism>
<accession>A0A4R6JYR0</accession>
<evidence type="ECO:0000313" key="2">
    <source>
        <dbReference type="Proteomes" id="UP000294901"/>
    </source>
</evidence>
<proteinExistence type="predicted"/>
<gene>
    <name evidence="1" type="ORF">C8E87_5647</name>
</gene>
<protein>
    <recommendedName>
        <fullName evidence="3">PknH-like protein</fullName>
    </recommendedName>
</protein>
<sequence length="219" mass="23574">MMFTSARNLVRLLAVLLVAGGVVMVTEPVQAQGRSAVGVVPGSAFLQPRDLGGVQARPADDGYARHLRPPLPGGAQRYRSQASLRAQGAVVIDYPTADFHTALVEHVAVYRGAGAARYLRELRTVLRCGGRTDAVGQWTVVRAGVAGRDSLLIRLRERWEYPDGQPLTHTTYVIVARAGRAVVVLADLGWEYGSGDRVTVQRLIGPALRRAATLGRTEA</sequence>
<dbReference type="AlphaFoldDB" id="A0A4R6JYR0"/>
<keyword evidence="2" id="KW-1185">Reference proteome</keyword>
<name>A0A4R6JYR0_9ACTN</name>
<reference evidence="1 2" key="1">
    <citation type="submission" date="2019-03" db="EMBL/GenBank/DDBJ databases">
        <title>Sequencing the genomes of 1000 actinobacteria strains.</title>
        <authorList>
            <person name="Klenk H.-P."/>
        </authorList>
    </citation>
    <scope>NUCLEOTIDE SEQUENCE [LARGE SCALE GENOMIC DNA]</scope>
    <source>
        <strain evidence="1 2">DSM 43805</strain>
    </source>
</reference>
<evidence type="ECO:0000313" key="1">
    <source>
        <dbReference type="EMBL" id="TDO41889.1"/>
    </source>
</evidence>